<accession>A0A225W6U8</accession>
<name>A0A225W6U8_9STRA</name>
<keyword evidence="2" id="KW-1185">Reference proteome</keyword>
<comment type="caution">
    <text evidence="1">The sequence shown here is derived from an EMBL/GenBank/DDBJ whole genome shotgun (WGS) entry which is preliminary data.</text>
</comment>
<evidence type="ECO:0000313" key="1">
    <source>
        <dbReference type="EMBL" id="OWZ12697.1"/>
    </source>
</evidence>
<organism evidence="1 2">
    <name type="scientific">Phytophthora megakarya</name>
    <dbReference type="NCBI Taxonomy" id="4795"/>
    <lineage>
        <taxon>Eukaryota</taxon>
        <taxon>Sar</taxon>
        <taxon>Stramenopiles</taxon>
        <taxon>Oomycota</taxon>
        <taxon>Peronosporomycetes</taxon>
        <taxon>Peronosporales</taxon>
        <taxon>Peronosporaceae</taxon>
        <taxon>Phytophthora</taxon>
    </lineage>
</organism>
<proteinExistence type="predicted"/>
<dbReference type="EMBL" id="NBNE01001775">
    <property type="protein sequence ID" value="OWZ12697.1"/>
    <property type="molecule type" value="Genomic_DNA"/>
</dbReference>
<gene>
    <name evidence="1" type="ORF">PHMEG_00014095</name>
</gene>
<protein>
    <recommendedName>
        <fullName evidence="3">Avirulence (Avh) protein</fullName>
    </recommendedName>
</protein>
<dbReference type="AlphaFoldDB" id="A0A225W6U8"/>
<sequence>MQLRADKNDTNNGDLHSDEDRVGLVSRIWSKLFKIDPDSLKKLEDEIYELMVKAKELQGKNIDLFRKIDETGVRPLQMKQQFRVDEKLKTM</sequence>
<reference evidence="2" key="1">
    <citation type="submission" date="2017-03" db="EMBL/GenBank/DDBJ databases">
        <title>Phytopthora megakarya and P. palmivora, two closely related causual agents of cacao black pod achieved similar genome size and gene model numbers by different mechanisms.</title>
        <authorList>
            <person name="Ali S."/>
            <person name="Shao J."/>
            <person name="Larry D.J."/>
            <person name="Kronmiller B."/>
            <person name="Shen D."/>
            <person name="Strem M.D."/>
            <person name="Melnick R.L."/>
            <person name="Guiltinan M.J."/>
            <person name="Tyler B.M."/>
            <person name="Meinhardt L.W."/>
            <person name="Bailey B.A."/>
        </authorList>
    </citation>
    <scope>NUCLEOTIDE SEQUENCE [LARGE SCALE GENOMIC DNA]</scope>
    <source>
        <strain evidence="2">zdho120</strain>
    </source>
</reference>
<evidence type="ECO:0008006" key="3">
    <source>
        <dbReference type="Google" id="ProtNLM"/>
    </source>
</evidence>
<dbReference type="Proteomes" id="UP000198211">
    <property type="component" value="Unassembled WGS sequence"/>
</dbReference>
<dbReference type="OrthoDB" id="126302at2759"/>
<evidence type="ECO:0000313" key="2">
    <source>
        <dbReference type="Proteomes" id="UP000198211"/>
    </source>
</evidence>